<organism evidence="10 11">
    <name type="scientific">Candidatus Avacidaminococcus intestinavium</name>
    <dbReference type="NCBI Taxonomy" id="2840684"/>
    <lineage>
        <taxon>Bacteria</taxon>
        <taxon>Bacillati</taxon>
        <taxon>Bacillota</taxon>
        <taxon>Negativicutes</taxon>
        <taxon>Acidaminococcales</taxon>
        <taxon>Acidaminococcaceae</taxon>
        <taxon>Acidaminococcaceae incertae sedis</taxon>
        <taxon>Candidatus Avacidaminococcus</taxon>
    </lineage>
</organism>
<dbReference type="AlphaFoldDB" id="A0A9D1SL83"/>
<reference evidence="10" key="1">
    <citation type="submission" date="2020-10" db="EMBL/GenBank/DDBJ databases">
        <authorList>
            <person name="Gilroy R."/>
        </authorList>
    </citation>
    <scope>NUCLEOTIDE SEQUENCE</scope>
    <source>
        <strain evidence="10">CHK160-1198</strain>
    </source>
</reference>
<evidence type="ECO:0000313" key="11">
    <source>
        <dbReference type="Proteomes" id="UP000824099"/>
    </source>
</evidence>
<feature type="binding site" evidence="8">
    <location>
        <begin position="32"/>
        <end position="37"/>
    </location>
    <ligand>
        <name>ATP</name>
        <dbReference type="ChEBI" id="CHEBI:30616"/>
    </ligand>
</feature>
<dbReference type="NCBIfam" id="TIGR02433">
    <property type="entry name" value="lysidine_TilS_C"/>
    <property type="match status" value="1"/>
</dbReference>
<comment type="similarity">
    <text evidence="8">Belongs to the tRNA(Ile)-lysidine synthase family.</text>
</comment>
<dbReference type="InterPro" id="IPR014729">
    <property type="entry name" value="Rossmann-like_a/b/a_fold"/>
</dbReference>
<evidence type="ECO:0000256" key="8">
    <source>
        <dbReference type="HAMAP-Rule" id="MF_01161"/>
    </source>
</evidence>
<feature type="domain" description="Lysidine-tRNA(Ile) synthetase C-terminal" evidence="9">
    <location>
        <begin position="384"/>
        <end position="456"/>
    </location>
</feature>
<dbReference type="InterPro" id="IPR012094">
    <property type="entry name" value="tRNA_Ile_lys_synt"/>
</dbReference>
<evidence type="ECO:0000256" key="5">
    <source>
        <dbReference type="ARBA" id="ARBA00022741"/>
    </source>
</evidence>
<evidence type="ECO:0000256" key="6">
    <source>
        <dbReference type="ARBA" id="ARBA00022840"/>
    </source>
</evidence>
<keyword evidence="4 8" id="KW-0819">tRNA processing</keyword>
<dbReference type="HAMAP" id="MF_01161">
    <property type="entry name" value="tRNA_Ile_lys_synt"/>
    <property type="match status" value="1"/>
</dbReference>
<dbReference type="Pfam" id="PF11734">
    <property type="entry name" value="TilS_C"/>
    <property type="match status" value="1"/>
</dbReference>
<dbReference type="EMBL" id="DVNI01000029">
    <property type="protein sequence ID" value="HIU63803.1"/>
    <property type="molecule type" value="Genomic_DNA"/>
</dbReference>
<protein>
    <recommendedName>
        <fullName evidence="8">tRNA(Ile)-lysidine synthase</fullName>
        <ecNumber evidence="8">6.3.4.19</ecNumber>
    </recommendedName>
    <alternativeName>
        <fullName evidence="8">tRNA(Ile)-2-lysyl-cytidine synthase</fullName>
    </alternativeName>
    <alternativeName>
        <fullName evidence="8">tRNA(Ile)-lysidine synthetase</fullName>
    </alternativeName>
</protein>
<proteinExistence type="inferred from homology"/>
<reference evidence="10" key="2">
    <citation type="journal article" date="2021" name="PeerJ">
        <title>Extensive microbial diversity within the chicken gut microbiome revealed by metagenomics and culture.</title>
        <authorList>
            <person name="Gilroy R."/>
            <person name="Ravi A."/>
            <person name="Getino M."/>
            <person name="Pursley I."/>
            <person name="Horton D.L."/>
            <person name="Alikhan N.F."/>
            <person name="Baker D."/>
            <person name="Gharbi K."/>
            <person name="Hall N."/>
            <person name="Watson M."/>
            <person name="Adriaenssens E.M."/>
            <person name="Foster-Nyarko E."/>
            <person name="Jarju S."/>
            <person name="Secka A."/>
            <person name="Antonio M."/>
            <person name="Oren A."/>
            <person name="Chaudhuri R.R."/>
            <person name="La Ragione R."/>
            <person name="Hildebrand F."/>
            <person name="Pallen M.J."/>
        </authorList>
    </citation>
    <scope>NUCLEOTIDE SEQUENCE</scope>
    <source>
        <strain evidence="10">CHK160-1198</strain>
    </source>
</reference>
<keyword evidence="6 8" id="KW-0067">ATP-binding</keyword>
<dbReference type="Gene3D" id="1.20.59.20">
    <property type="match status" value="1"/>
</dbReference>
<evidence type="ECO:0000256" key="3">
    <source>
        <dbReference type="ARBA" id="ARBA00022598"/>
    </source>
</evidence>
<keyword evidence="2 8" id="KW-0963">Cytoplasm</keyword>
<comment type="caution">
    <text evidence="10">The sequence shown here is derived from an EMBL/GenBank/DDBJ whole genome shotgun (WGS) entry which is preliminary data.</text>
</comment>
<dbReference type="PANTHER" id="PTHR43033">
    <property type="entry name" value="TRNA(ILE)-LYSIDINE SYNTHASE-RELATED"/>
    <property type="match status" value="1"/>
</dbReference>
<dbReference type="SUPFAM" id="SSF56037">
    <property type="entry name" value="PheT/TilS domain"/>
    <property type="match status" value="1"/>
</dbReference>
<dbReference type="GO" id="GO:0006400">
    <property type="term" value="P:tRNA modification"/>
    <property type="evidence" value="ECO:0007669"/>
    <property type="project" value="UniProtKB-UniRule"/>
</dbReference>
<evidence type="ECO:0000256" key="1">
    <source>
        <dbReference type="ARBA" id="ARBA00004496"/>
    </source>
</evidence>
<dbReference type="Gene3D" id="3.40.50.620">
    <property type="entry name" value="HUPs"/>
    <property type="match status" value="1"/>
</dbReference>
<evidence type="ECO:0000259" key="9">
    <source>
        <dbReference type="SMART" id="SM00977"/>
    </source>
</evidence>
<dbReference type="Proteomes" id="UP000824099">
    <property type="component" value="Unassembled WGS sequence"/>
</dbReference>
<evidence type="ECO:0000256" key="7">
    <source>
        <dbReference type="ARBA" id="ARBA00048539"/>
    </source>
</evidence>
<dbReference type="InterPro" id="IPR015262">
    <property type="entry name" value="tRNA_Ile_lys_synt_subst-bd"/>
</dbReference>
<dbReference type="PANTHER" id="PTHR43033:SF1">
    <property type="entry name" value="TRNA(ILE)-LYSIDINE SYNTHASE-RELATED"/>
    <property type="match status" value="1"/>
</dbReference>
<comment type="subcellular location">
    <subcellularLocation>
        <location evidence="1 8">Cytoplasm</location>
    </subcellularLocation>
</comment>
<dbReference type="CDD" id="cd01992">
    <property type="entry name" value="TilS_N"/>
    <property type="match status" value="1"/>
</dbReference>
<accession>A0A9D1SL83</accession>
<dbReference type="SUPFAM" id="SSF82829">
    <property type="entry name" value="MesJ substrate recognition domain-like"/>
    <property type="match status" value="1"/>
</dbReference>
<sequence>MSKQKMLTAQLEKLILKQSLLPEGSKIVVACSGGADSMALTMLLTSAQAVKKWQLYVCHIQHHIRETEAERDAVYVEEFCRQRQLIFKRIDCDVPCWAAEKKLSLEEAARELRYQALHEYATLVGAGIIVTAHHKDDQVETVLLNLLRGAGTRGLRGMLAKNGLIVRPLLKVNKRDLEIYCQEQGVKWLVDSTNTDTSYRRNRIRYELLPMLMTYNSKITEKLLSVSELAEQDEAALACYANIYLQKHLKIKQTGSQLNVEKLLQIPKAVSTRVLREAFYKSLTTEKQQLERKHIEALWRLVQNKRSGVKVNLPGMVVSYAYDVLSFGKQPALLKTFKTQVLHVPGEVHLPCGRMISAVYSEERPQGEQTEFLAYPAELITDIIEVRNRQAGDVFFVEGVGRKKLKKYLIDRKVAVTKRDEMVVVASGNNVLWLLDERKAGYLLQSKCEKWLILKIIGEES</sequence>
<dbReference type="InterPro" id="IPR012795">
    <property type="entry name" value="tRNA_Ile_lys_synt_N"/>
</dbReference>
<gene>
    <name evidence="8 10" type="primary">tilS</name>
    <name evidence="10" type="ORF">IAB06_02005</name>
</gene>
<evidence type="ECO:0000313" key="10">
    <source>
        <dbReference type="EMBL" id="HIU63803.1"/>
    </source>
</evidence>
<keyword evidence="5 8" id="KW-0547">Nucleotide-binding</keyword>
<dbReference type="SUPFAM" id="SSF52402">
    <property type="entry name" value="Adenine nucleotide alpha hydrolases-like"/>
    <property type="match status" value="1"/>
</dbReference>
<dbReference type="InterPro" id="IPR011063">
    <property type="entry name" value="TilS/TtcA_N"/>
</dbReference>
<evidence type="ECO:0000256" key="4">
    <source>
        <dbReference type="ARBA" id="ARBA00022694"/>
    </source>
</evidence>
<dbReference type="InterPro" id="IPR012796">
    <property type="entry name" value="Lysidine-tRNA-synth_C"/>
</dbReference>
<dbReference type="SMART" id="SM00977">
    <property type="entry name" value="TilS_C"/>
    <property type="match status" value="1"/>
</dbReference>
<dbReference type="Pfam" id="PF09179">
    <property type="entry name" value="TilS"/>
    <property type="match status" value="1"/>
</dbReference>
<name>A0A9D1SL83_9FIRM</name>
<dbReference type="Pfam" id="PF01171">
    <property type="entry name" value="ATP_bind_3"/>
    <property type="match status" value="1"/>
</dbReference>
<dbReference type="GO" id="GO:0032267">
    <property type="term" value="F:tRNA(Ile)-lysidine synthase activity"/>
    <property type="evidence" value="ECO:0007669"/>
    <property type="project" value="UniProtKB-EC"/>
</dbReference>
<comment type="function">
    <text evidence="8">Ligates lysine onto the cytidine present at position 34 of the AUA codon-specific tRNA(Ile) that contains the anticodon CAU, in an ATP-dependent manner. Cytidine is converted to lysidine, thus changing the amino acid specificity of the tRNA from methionine to isoleucine.</text>
</comment>
<dbReference type="GO" id="GO:0005737">
    <property type="term" value="C:cytoplasm"/>
    <property type="evidence" value="ECO:0007669"/>
    <property type="project" value="UniProtKB-SubCell"/>
</dbReference>
<dbReference type="GO" id="GO:0005524">
    <property type="term" value="F:ATP binding"/>
    <property type="evidence" value="ECO:0007669"/>
    <property type="project" value="UniProtKB-UniRule"/>
</dbReference>
<dbReference type="EC" id="6.3.4.19" evidence="8"/>
<keyword evidence="3 8" id="KW-0436">Ligase</keyword>
<dbReference type="NCBIfam" id="TIGR02432">
    <property type="entry name" value="lysidine_TilS_N"/>
    <property type="match status" value="1"/>
</dbReference>
<evidence type="ECO:0000256" key="2">
    <source>
        <dbReference type="ARBA" id="ARBA00022490"/>
    </source>
</evidence>
<comment type="catalytic activity">
    <reaction evidence="7 8">
        <text>cytidine(34) in tRNA(Ile2) + L-lysine + ATP = lysidine(34) in tRNA(Ile2) + AMP + diphosphate + H(+)</text>
        <dbReference type="Rhea" id="RHEA:43744"/>
        <dbReference type="Rhea" id="RHEA-COMP:10625"/>
        <dbReference type="Rhea" id="RHEA-COMP:10670"/>
        <dbReference type="ChEBI" id="CHEBI:15378"/>
        <dbReference type="ChEBI" id="CHEBI:30616"/>
        <dbReference type="ChEBI" id="CHEBI:32551"/>
        <dbReference type="ChEBI" id="CHEBI:33019"/>
        <dbReference type="ChEBI" id="CHEBI:82748"/>
        <dbReference type="ChEBI" id="CHEBI:83665"/>
        <dbReference type="ChEBI" id="CHEBI:456215"/>
        <dbReference type="EC" id="6.3.4.19"/>
    </reaction>
</comment>
<comment type="domain">
    <text evidence="8">The N-terminal region contains the highly conserved SGGXDS motif, predicted to be a P-loop motif involved in ATP binding.</text>
</comment>